<keyword evidence="2" id="KW-1185">Reference proteome</keyword>
<reference evidence="1 2" key="1">
    <citation type="submission" date="2021-06" db="EMBL/GenBank/DDBJ databases">
        <authorList>
            <person name="Sun Q."/>
            <person name="Li D."/>
        </authorList>
    </citation>
    <scope>NUCLEOTIDE SEQUENCE [LARGE SCALE GENOMIC DNA]</scope>
    <source>
        <strain evidence="1 2">MSJ-2</strain>
    </source>
</reference>
<protein>
    <recommendedName>
        <fullName evidence="3">DUF3221 domain-containing protein</fullName>
    </recommendedName>
</protein>
<accession>A0ABS6F692</accession>
<evidence type="ECO:0008006" key="3">
    <source>
        <dbReference type="Google" id="ProtNLM"/>
    </source>
</evidence>
<dbReference type="RefSeq" id="WP_216558303.1">
    <property type="nucleotide sequence ID" value="NZ_JAHLQN010000001.1"/>
</dbReference>
<proteinExistence type="predicted"/>
<dbReference type="Proteomes" id="UP000787672">
    <property type="component" value="Unassembled WGS sequence"/>
</dbReference>
<gene>
    <name evidence="1" type="ORF">KQI82_02570</name>
</gene>
<evidence type="ECO:0000313" key="2">
    <source>
        <dbReference type="Proteomes" id="UP000787672"/>
    </source>
</evidence>
<organism evidence="1 2">
    <name type="scientific">Dysosmobacter acutus</name>
    <dbReference type="NCBI Taxonomy" id="2841504"/>
    <lineage>
        <taxon>Bacteria</taxon>
        <taxon>Bacillati</taxon>
        <taxon>Bacillota</taxon>
        <taxon>Clostridia</taxon>
        <taxon>Eubacteriales</taxon>
        <taxon>Oscillospiraceae</taxon>
        <taxon>Dysosmobacter</taxon>
    </lineage>
</organism>
<sequence>MKKRGIIVICLVAVLFTVAHMGRSSIKETIDGKLVGYVQVKEYTKPLAVVESSGKTFYIALLSNTVAIDETGVFDNELLERLLNGNLTDIRIHVEEAEKGKTVSIDGKKETVWQVYQIYKKES</sequence>
<name>A0ABS6F692_9FIRM</name>
<comment type="caution">
    <text evidence="1">The sequence shown here is derived from an EMBL/GenBank/DDBJ whole genome shotgun (WGS) entry which is preliminary data.</text>
</comment>
<dbReference type="EMBL" id="JAHLQN010000001">
    <property type="protein sequence ID" value="MBU5625819.1"/>
    <property type="molecule type" value="Genomic_DNA"/>
</dbReference>
<evidence type="ECO:0000313" key="1">
    <source>
        <dbReference type="EMBL" id="MBU5625819.1"/>
    </source>
</evidence>